<protein>
    <recommendedName>
        <fullName evidence="1">CRISPR associated protein Cas6 C-terminal domain-containing protein</fullName>
    </recommendedName>
</protein>
<dbReference type="Proteomes" id="UP001321445">
    <property type="component" value="Chromosome"/>
</dbReference>
<dbReference type="InterPro" id="IPR049435">
    <property type="entry name" value="Cas_Cas6_C"/>
</dbReference>
<dbReference type="EMBL" id="AP027370">
    <property type="protein sequence ID" value="BDY12744.1"/>
    <property type="molecule type" value="Genomic_DNA"/>
</dbReference>
<feature type="domain" description="CRISPR associated protein Cas6 C-terminal" evidence="1">
    <location>
        <begin position="109"/>
        <end position="202"/>
    </location>
</feature>
<dbReference type="Gene3D" id="3.30.70.1900">
    <property type="match status" value="1"/>
</dbReference>
<evidence type="ECO:0000313" key="2">
    <source>
        <dbReference type="EMBL" id="BDY12744.1"/>
    </source>
</evidence>
<keyword evidence="3" id="KW-1185">Reference proteome</keyword>
<name>A0ABM8FLX6_9BACT</name>
<sequence length="203" mass="23351">MARLFQAFSYTCLPPKEHEGYAHSTGKRFKSTNFRIRYFEDRFEIDFTALNPLHEKELAMAVLKEGLKLGEVHFAQTSVSLVEREAPEEGRLQVRGFVCAAVKNPLTGRKIFLEPGENRHTGIVLKHSLQKFEALLGKPYEGKLIVTPKWQSPKPQTFWYENIPYVAWNARYEIEADKEMLNLLLKTGMGSDTMKNLGFLEIL</sequence>
<dbReference type="RefSeq" id="WP_286337923.1">
    <property type="nucleotide sequence ID" value="NZ_AP027370.1"/>
</dbReference>
<accession>A0ABM8FLX6</accession>
<dbReference type="Pfam" id="PF01881">
    <property type="entry name" value="Cas_Cas6_C"/>
    <property type="match status" value="1"/>
</dbReference>
<evidence type="ECO:0000259" key="1">
    <source>
        <dbReference type="Pfam" id="PF01881"/>
    </source>
</evidence>
<gene>
    <name evidence="2" type="ORF">HCR_10560</name>
</gene>
<reference evidence="2 3" key="1">
    <citation type="submission" date="2023-03" db="EMBL/GenBank/DDBJ databases">
        <title>Description of Hydrogenimonas sp. ISO32.</title>
        <authorList>
            <person name="Mino S."/>
            <person name="Fukazawa S."/>
            <person name="Sawabe T."/>
        </authorList>
    </citation>
    <scope>NUCLEOTIDE SEQUENCE [LARGE SCALE GENOMIC DNA]</scope>
    <source>
        <strain evidence="2 3">ISO32</strain>
    </source>
</reference>
<evidence type="ECO:0000313" key="3">
    <source>
        <dbReference type="Proteomes" id="UP001321445"/>
    </source>
</evidence>
<proteinExistence type="predicted"/>
<organism evidence="2 3">
    <name type="scientific">Hydrogenimonas cancrithermarum</name>
    <dbReference type="NCBI Taxonomy" id="2993563"/>
    <lineage>
        <taxon>Bacteria</taxon>
        <taxon>Pseudomonadati</taxon>
        <taxon>Campylobacterota</taxon>
        <taxon>Epsilonproteobacteria</taxon>
        <taxon>Campylobacterales</taxon>
        <taxon>Hydrogenimonadaceae</taxon>
        <taxon>Hydrogenimonas</taxon>
    </lineage>
</organism>